<protein>
    <recommendedName>
        <fullName evidence="4">Lipoprotein</fullName>
    </recommendedName>
</protein>
<dbReference type="STRING" id="1464123.SAMN05444126_12050"/>
<gene>
    <name evidence="2" type="ORF">SAMN05444126_12050</name>
</gene>
<dbReference type="OrthoDB" id="2882462at2"/>
<organism evidence="2 3">
    <name type="scientific">Salisediminibacterium halotolerans</name>
    <dbReference type="NCBI Taxonomy" id="517425"/>
    <lineage>
        <taxon>Bacteria</taxon>
        <taxon>Bacillati</taxon>
        <taxon>Bacillota</taxon>
        <taxon>Bacilli</taxon>
        <taxon>Bacillales</taxon>
        <taxon>Bacillaceae</taxon>
        <taxon>Salisediminibacterium</taxon>
    </lineage>
</organism>
<feature type="signal peptide" evidence="1">
    <location>
        <begin position="1"/>
        <end position="20"/>
    </location>
</feature>
<name>A0A1H9VGI3_9BACI</name>
<feature type="chain" id="PRO_5011709466" description="Lipoprotein" evidence="1">
    <location>
        <begin position="21"/>
        <end position="261"/>
    </location>
</feature>
<dbReference type="AlphaFoldDB" id="A0A1H9VGI3"/>
<evidence type="ECO:0000313" key="3">
    <source>
        <dbReference type="Proteomes" id="UP000199318"/>
    </source>
</evidence>
<keyword evidence="3" id="KW-1185">Reference proteome</keyword>
<dbReference type="PROSITE" id="PS51257">
    <property type="entry name" value="PROKAR_LIPOPROTEIN"/>
    <property type="match status" value="1"/>
</dbReference>
<evidence type="ECO:0008006" key="4">
    <source>
        <dbReference type="Google" id="ProtNLM"/>
    </source>
</evidence>
<sequence length="261" mass="30042">MKLPLPFSIFTILLAGCIFAEDTNEENESASLPVQNEIEQEPLKLSYEGFDQSSEALTLGFKAEHQDESSIAADDYQFQWPSYITDENDLYFKLSKTNISNSRLFTKELRDDQLGITLDITPPPSNNSSCFFLIPFYMIPSLFEDGYQFTLDQDKDKIVVGDLAVDDYAIENKQLSFMFQDDHPDAKREQEYLFTIIEENTEIYPQFSRVEQLNGGRLAELEFAGELEFPLDLAIERTSANLPEWRFSFMIELEKGEDFSS</sequence>
<dbReference type="Proteomes" id="UP000199318">
    <property type="component" value="Unassembled WGS sequence"/>
</dbReference>
<proteinExistence type="predicted"/>
<dbReference type="EMBL" id="FOGV01000020">
    <property type="protein sequence ID" value="SES20661.1"/>
    <property type="molecule type" value="Genomic_DNA"/>
</dbReference>
<comment type="caution">
    <text evidence="2">The sequence shown here is derived from an EMBL/GenBank/DDBJ whole genome shotgun (WGS) entry which is preliminary data.</text>
</comment>
<evidence type="ECO:0000256" key="1">
    <source>
        <dbReference type="SAM" id="SignalP"/>
    </source>
</evidence>
<dbReference type="RefSeq" id="WP_093073771.1">
    <property type="nucleotide sequence ID" value="NZ_FOGV01000020.1"/>
</dbReference>
<reference evidence="3" key="1">
    <citation type="submission" date="2016-10" db="EMBL/GenBank/DDBJ databases">
        <authorList>
            <person name="de Groot N.N."/>
        </authorList>
    </citation>
    <scope>NUCLEOTIDE SEQUENCE [LARGE SCALE GENOMIC DNA]</scope>
    <source>
        <strain evidence="3">10nlg</strain>
    </source>
</reference>
<keyword evidence="1" id="KW-0732">Signal</keyword>
<accession>A0A1H9VGI3</accession>
<evidence type="ECO:0000313" key="2">
    <source>
        <dbReference type="EMBL" id="SES20661.1"/>
    </source>
</evidence>